<dbReference type="InterPro" id="IPR029058">
    <property type="entry name" value="AB_hydrolase_fold"/>
</dbReference>
<dbReference type="GO" id="GO:0016298">
    <property type="term" value="F:lipase activity"/>
    <property type="evidence" value="ECO:0000318"/>
    <property type="project" value="GO_Central"/>
</dbReference>
<dbReference type="GO" id="GO:0005615">
    <property type="term" value="C:extracellular space"/>
    <property type="evidence" value="ECO:0000318"/>
    <property type="project" value="GO_Central"/>
</dbReference>
<dbReference type="OMA" id="PFCGHEY"/>
<dbReference type="Proteomes" id="UP000009022">
    <property type="component" value="Unassembled WGS sequence"/>
</dbReference>
<proteinExistence type="inferred from homology"/>
<dbReference type="HOGENOM" id="CLU_027171_0_0_1"/>
<dbReference type="InterPro" id="IPR000734">
    <property type="entry name" value="TAG_lipase"/>
</dbReference>
<dbReference type="PhylomeDB" id="B3S1S6"/>
<dbReference type="InParanoid" id="B3S1S6"/>
<dbReference type="PANTHER" id="PTHR11610:SF178">
    <property type="entry name" value="LIPASE MEMBER H-A-LIKE PROTEIN"/>
    <property type="match status" value="1"/>
</dbReference>
<evidence type="ECO:0000256" key="2">
    <source>
        <dbReference type="ARBA" id="ARBA00010701"/>
    </source>
</evidence>
<dbReference type="Pfam" id="PF00151">
    <property type="entry name" value="Lipase"/>
    <property type="match status" value="1"/>
</dbReference>
<dbReference type="PANTHER" id="PTHR11610">
    <property type="entry name" value="LIPASE"/>
    <property type="match status" value="1"/>
</dbReference>
<dbReference type="KEGG" id="tad:TRIADDRAFT_57869"/>
<keyword evidence="7" id="KW-1185">Reference proteome</keyword>
<sequence length="328" mass="36290">MAETCDPDQKLGCYSNTGPWSGSDLPQSSTKIGTKFYLYTCKCNTSHTLDYNNPASISNSSFNGNIDTKIIIHGFSSSSSEVWVHKMKDAFLTKGCFNVILVDWRKGAESMGNDFFIYFQPVANTRVVGDQIAELVKALPTSKSRIHLIGHSLGAHVSSFASVRLNKAARISGLDPAGPKFVGLANAVKLDKTDADFVDIIHSDAGTFGTTEPSGHLDFWPNNGVDQPQCNLFDDAGPACDHSASHVYYTESINSDCNFVARPCSNYGKYKSGGCTNCFYKYCPVMGYRAIEFKKYYFYGYEKYTLFLTTNEESPYCAGNKPGKRWWN</sequence>
<dbReference type="AlphaFoldDB" id="B3S1S6"/>
<dbReference type="STRING" id="10228.B3S1S6"/>
<evidence type="ECO:0000256" key="4">
    <source>
        <dbReference type="RuleBase" id="RU004262"/>
    </source>
</evidence>
<evidence type="ECO:0000259" key="5">
    <source>
        <dbReference type="Pfam" id="PF00151"/>
    </source>
</evidence>
<dbReference type="PRINTS" id="PR00821">
    <property type="entry name" value="TAGLIPASE"/>
</dbReference>
<evidence type="ECO:0000256" key="3">
    <source>
        <dbReference type="ARBA" id="ARBA00022525"/>
    </source>
</evidence>
<protein>
    <recommendedName>
        <fullName evidence="5">Lipase domain-containing protein</fullName>
    </recommendedName>
</protein>
<dbReference type="SUPFAM" id="SSF53474">
    <property type="entry name" value="alpha/beta-Hydrolases"/>
    <property type="match status" value="1"/>
</dbReference>
<dbReference type="FunCoup" id="B3S1S6">
    <property type="interactions" value="67"/>
</dbReference>
<keyword evidence="3" id="KW-0964">Secreted</keyword>
<gene>
    <name evidence="6" type="ORF">TRIADDRAFT_57869</name>
</gene>
<dbReference type="EMBL" id="DS985247">
    <property type="protein sequence ID" value="EDV23026.1"/>
    <property type="molecule type" value="Genomic_DNA"/>
</dbReference>
<organism evidence="6 7">
    <name type="scientific">Trichoplax adhaerens</name>
    <name type="common">Trichoplax reptans</name>
    <dbReference type="NCBI Taxonomy" id="10228"/>
    <lineage>
        <taxon>Eukaryota</taxon>
        <taxon>Metazoa</taxon>
        <taxon>Placozoa</taxon>
        <taxon>Uniplacotomia</taxon>
        <taxon>Trichoplacea</taxon>
        <taxon>Trichoplacidae</taxon>
        <taxon>Trichoplax</taxon>
    </lineage>
</organism>
<dbReference type="Gene3D" id="3.40.50.1820">
    <property type="entry name" value="alpha/beta hydrolase"/>
    <property type="match status" value="1"/>
</dbReference>
<feature type="domain" description="Lipase" evidence="5">
    <location>
        <begin position="10"/>
        <end position="316"/>
    </location>
</feature>
<dbReference type="OrthoDB" id="199913at2759"/>
<name>B3S1S6_TRIAD</name>
<accession>B3S1S6</accession>
<dbReference type="GO" id="GO:0016042">
    <property type="term" value="P:lipid catabolic process"/>
    <property type="evidence" value="ECO:0000318"/>
    <property type="project" value="GO_Central"/>
</dbReference>
<evidence type="ECO:0000313" key="6">
    <source>
        <dbReference type="EMBL" id="EDV23026.1"/>
    </source>
</evidence>
<evidence type="ECO:0000313" key="7">
    <source>
        <dbReference type="Proteomes" id="UP000009022"/>
    </source>
</evidence>
<evidence type="ECO:0000256" key="1">
    <source>
        <dbReference type="ARBA" id="ARBA00004613"/>
    </source>
</evidence>
<dbReference type="InterPro" id="IPR013818">
    <property type="entry name" value="Lipase"/>
</dbReference>
<dbReference type="InterPro" id="IPR033906">
    <property type="entry name" value="Lipase_N"/>
</dbReference>
<reference evidence="6 7" key="1">
    <citation type="journal article" date="2008" name="Nature">
        <title>The Trichoplax genome and the nature of placozoans.</title>
        <authorList>
            <person name="Srivastava M."/>
            <person name="Begovic E."/>
            <person name="Chapman J."/>
            <person name="Putnam N.H."/>
            <person name="Hellsten U."/>
            <person name="Kawashima T."/>
            <person name="Kuo A."/>
            <person name="Mitros T."/>
            <person name="Salamov A."/>
            <person name="Carpenter M.L."/>
            <person name="Signorovitch A.Y."/>
            <person name="Moreno M.A."/>
            <person name="Kamm K."/>
            <person name="Grimwood J."/>
            <person name="Schmutz J."/>
            <person name="Shapiro H."/>
            <person name="Grigoriev I.V."/>
            <person name="Buss L.W."/>
            <person name="Schierwater B."/>
            <person name="Dellaporta S.L."/>
            <person name="Rokhsar D.S."/>
        </authorList>
    </citation>
    <scope>NUCLEOTIDE SEQUENCE [LARGE SCALE GENOMIC DNA]</scope>
    <source>
        <strain evidence="6 7">Grell-BS-1999</strain>
    </source>
</reference>
<dbReference type="CDD" id="cd00707">
    <property type="entry name" value="Pancreat_lipase_like"/>
    <property type="match status" value="1"/>
</dbReference>
<comment type="subcellular location">
    <subcellularLocation>
        <location evidence="1">Secreted</location>
    </subcellularLocation>
</comment>
<dbReference type="RefSeq" id="XP_002113936.1">
    <property type="nucleotide sequence ID" value="XM_002113900.1"/>
</dbReference>
<dbReference type="eggNOG" id="ENOG502QUK7">
    <property type="taxonomic scope" value="Eukaryota"/>
</dbReference>
<dbReference type="CTD" id="6755149"/>
<dbReference type="GeneID" id="6755149"/>
<comment type="similarity">
    <text evidence="2 4">Belongs to the AB hydrolase superfamily. Lipase family.</text>
</comment>